<proteinExistence type="inferred from homology"/>
<dbReference type="Pfam" id="PF22384">
    <property type="entry name" value="PBP2_Ca3427_like"/>
    <property type="match status" value="1"/>
</dbReference>
<protein>
    <recommendedName>
        <fullName evidence="4">Ca3427-like PBP 2 domain-containing protein</fullName>
    </recommendedName>
</protein>
<dbReference type="AlphaFoldDB" id="A0A0F7SKL2"/>
<sequence>MNPLRIGYVPEHFSTPLLELAKEDGGQTFTLVKCPAGTGEMISRLTANEIDISIALTESLIAGIVNGSKAYKMIGSYVSSPLNWAVITGLDTQFHSIADLRGQKCGVSRIGSGSQVMAQVMADQQGWTDNEGRPEAMDFVVNGSFERLRQSVNDGSTAYFMWEHFTTKPYLSEVRFIGSVPTPWPSWAIAASAPTLASTASKSQVREILHRLEAKVNEFDSETSRKKNSGDLVEKEFGYPRTDVEAWLQTVSYFSKLEGMDKNMILTTLETLTKAGVVTVPEGGWTIEGEILASLD</sequence>
<evidence type="ECO:0000256" key="2">
    <source>
        <dbReference type="ARBA" id="ARBA00010742"/>
    </source>
</evidence>
<keyword evidence="3" id="KW-0732">Signal</keyword>
<dbReference type="PANTHER" id="PTHR30024">
    <property type="entry name" value="ALIPHATIC SULFONATES-BINDING PROTEIN-RELATED"/>
    <property type="match status" value="1"/>
</dbReference>
<dbReference type="InterPro" id="IPR054364">
    <property type="entry name" value="Ca3427-like_PBP2"/>
</dbReference>
<evidence type="ECO:0000256" key="1">
    <source>
        <dbReference type="ARBA" id="ARBA00004418"/>
    </source>
</evidence>
<name>A0A0F7SKL2_PHARH</name>
<organism evidence="5">
    <name type="scientific">Phaffia rhodozyma</name>
    <name type="common">Yeast</name>
    <name type="synonym">Xanthophyllomyces dendrorhous</name>
    <dbReference type="NCBI Taxonomy" id="264483"/>
    <lineage>
        <taxon>Eukaryota</taxon>
        <taxon>Fungi</taxon>
        <taxon>Dikarya</taxon>
        <taxon>Basidiomycota</taxon>
        <taxon>Agaricomycotina</taxon>
        <taxon>Tremellomycetes</taxon>
        <taxon>Cystofilobasidiales</taxon>
        <taxon>Mrakiaceae</taxon>
        <taxon>Phaffia</taxon>
    </lineage>
</organism>
<evidence type="ECO:0000313" key="5">
    <source>
        <dbReference type="EMBL" id="CDZ97482.1"/>
    </source>
</evidence>
<feature type="domain" description="Ca3427-like PBP 2" evidence="4">
    <location>
        <begin position="84"/>
        <end position="178"/>
    </location>
</feature>
<dbReference type="GO" id="GO:0042597">
    <property type="term" value="C:periplasmic space"/>
    <property type="evidence" value="ECO:0007669"/>
    <property type="project" value="UniProtKB-SubCell"/>
</dbReference>
<dbReference type="EMBL" id="LN483211">
    <property type="protein sequence ID" value="CDZ97482.1"/>
    <property type="molecule type" value="Genomic_DNA"/>
</dbReference>
<comment type="subcellular location">
    <subcellularLocation>
        <location evidence="1">Periplasm</location>
    </subcellularLocation>
</comment>
<reference evidence="5" key="1">
    <citation type="submission" date="2014-08" db="EMBL/GenBank/DDBJ databases">
        <authorList>
            <person name="Sharma Rahul"/>
            <person name="Thines Marco"/>
        </authorList>
    </citation>
    <scope>NUCLEOTIDE SEQUENCE</scope>
</reference>
<evidence type="ECO:0000256" key="3">
    <source>
        <dbReference type="ARBA" id="ARBA00022729"/>
    </source>
</evidence>
<dbReference type="PANTHER" id="PTHR30024:SF47">
    <property type="entry name" value="TAURINE-BINDING PERIPLASMIC PROTEIN"/>
    <property type="match status" value="1"/>
</dbReference>
<dbReference type="SUPFAM" id="SSF53850">
    <property type="entry name" value="Periplasmic binding protein-like II"/>
    <property type="match status" value="1"/>
</dbReference>
<comment type="similarity">
    <text evidence="2">Belongs to the bacterial solute-binding protein SsuA/TauA family.</text>
</comment>
<dbReference type="Gene3D" id="3.40.190.10">
    <property type="entry name" value="Periplasmic binding protein-like II"/>
    <property type="match status" value="2"/>
</dbReference>
<accession>A0A0F7SKL2</accession>
<evidence type="ECO:0000259" key="4">
    <source>
        <dbReference type="Pfam" id="PF22384"/>
    </source>
</evidence>